<gene>
    <name evidence="2" type="ORF">RB614_03130</name>
</gene>
<feature type="domain" description="DUF5753" evidence="1">
    <location>
        <begin position="59"/>
        <end position="242"/>
    </location>
</feature>
<name>A0ABU0Z8W8_9ACTN</name>
<sequence length="248" mass="27475">MEYGLWRAHYTQVLALADLYCVYESGERDFLLRLARDVFRLPAWEGDFNAPVLDVSMLDALWLESMAERIRCYDAVLIPDLLRIPEYAEAVVRREHETQAAQAELTWRTGMYGRRQRDVFDRRPLVDVEAVVAEAALRRPVGAPDAVWRAQLEHLAKDGDGGGSVQLRVLPTTAAYLPGMGAGSFTVFDLPASFVPAIACRPSPHLDGVAVHEGQAGHWYADAFNRLQEAALPAADSAQLITDLAADI</sequence>
<dbReference type="RefSeq" id="WP_308710772.1">
    <property type="nucleotide sequence ID" value="NZ_JAVHUY010000002.1"/>
</dbReference>
<protein>
    <submittedName>
        <fullName evidence="2">DUF5753 domain-containing protein</fullName>
    </submittedName>
</protein>
<reference evidence="2 3" key="1">
    <citation type="submission" date="2023-08" db="EMBL/GenBank/DDBJ databases">
        <title>Phytohabitans sansha sp. nov., isolated from marine sediment.</title>
        <authorList>
            <person name="Zhao Y."/>
            <person name="Yi K."/>
        </authorList>
    </citation>
    <scope>NUCLEOTIDE SEQUENCE [LARGE SCALE GENOMIC DNA]</scope>
    <source>
        <strain evidence="2 3">ZYX-F-186</strain>
    </source>
</reference>
<comment type="caution">
    <text evidence="2">The sequence shown here is derived from an EMBL/GenBank/DDBJ whole genome shotgun (WGS) entry which is preliminary data.</text>
</comment>
<organism evidence="2 3">
    <name type="scientific">Phytohabitans maris</name>
    <dbReference type="NCBI Taxonomy" id="3071409"/>
    <lineage>
        <taxon>Bacteria</taxon>
        <taxon>Bacillati</taxon>
        <taxon>Actinomycetota</taxon>
        <taxon>Actinomycetes</taxon>
        <taxon>Micromonosporales</taxon>
        <taxon>Micromonosporaceae</taxon>
    </lineage>
</organism>
<evidence type="ECO:0000259" key="1">
    <source>
        <dbReference type="Pfam" id="PF19054"/>
    </source>
</evidence>
<keyword evidence="3" id="KW-1185">Reference proteome</keyword>
<dbReference type="Pfam" id="PF19054">
    <property type="entry name" value="DUF5753"/>
    <property type="match status" value="1"/>
</dbReference>
<dbReference type="Proteomes" id="UP001230908">
    <property type="component" value="Unassembled WGS sequence"/>
</dbReference>
<dbReference type="EMBL" id="JAVHUY010000002">
    <property type="protein sequence ID" value="MDQ7903506.1"/>
    <property type="molecule type" value="Genomic_DNA"/>
</dbReference>
<evidence type="ECO:0000313" key="3">
    <source>
        <dbReference type="Proteomes" id="UP001230908"/>
    </source>
</evidence>
<accession>A0ABU0Z8W8</accession>
<dbReference type="InterPro" id="IPR043917">
    <property type="entry name" value="DUF5753"/>
</dbReference>
<proteinExistence type="predicted"/>
<evidence type="ECO:0000313" key="2">
    <source>
        <dbReference type="EMBL" id="MDQ7903506.1"/>
    </source>
</evidence>